<feature type="domain" description="CzcB-like barrel-sandwich hybrid" evidence="4">
    <location>
        <begin position="44"/>
        <end position="183"/>
    </location>
</feature>
<dbReference type="AlphaFoldDB" id="A0A1F7X1Q0"/>
<dbReference type="Proteomes" id="UP000178735">
    <property type="component" value="Unassembled WGS sequence"/>
</dbReference>
<dbReference type="GO" id="GO:1990281">
    <property type="term" value="C:efflux pump complex"/>
    <property type="evidence" value="ECO:0007669"/>
    <property type="project" value="TreeGrafter"/>
</dbReference>
<name>A0A1F7X1Q0_9BACT</name>
<dbReference type="Pfam" id="PF25973">
    <property type="entry name" value="BSH_CzcB"/>
    <property type="match status" value="1"/>
</dbReference>
<keyword evidence="2" id="KW-0732">Signal</keyword>
<comment type="similarity">
    <text evidence="1">Belongs to the membrane fusion protein (MFP) (TC 8.A.1) family.</text>
</comment>
<dbReference type="NCBIfam" id="TIGR01730">
    <property type="entry name" value="RND_mfp"/>
    <property type="match status" value="1"/>
</dbReference>
<evidence type="ECO:0000259" key="3">
    <source>
        <dbReference type="Pfam" id="PF25954"/>
    </source>
</evidence>
<gene>
    <name evidence="5" type="ORF">A2008_00270</name>
</gene>
<reference evidence="5 6" key="1">
    <citation type="journal article" date="2016" name="Nat. Commun.">
        <title>Thousands of microbial genomes shed light on interconnected biogeochemical processes in an aquifer system.</title>
        <authorList>
            <person name="Anantharaman K."/>
            <person name="Brown C.T."/>
            <person name="Hug L.A."/>
            <person name="Sharon I."/>
            <person name="Castelle C.J."/>
            <person name="Probst A.J."/>
            <person name="Thomas B.C."/>
            <person name="Singh A."/>
            <person name="Wilkins M.J."/>
            <person name="Karaoz U."/>
            <person name="Brodie E.L."/>
            <person name="Williams K.H."/>
            <person name="Hubbard S.S."/>
            <person name="Banfield J.F."/>
        </authorList>
    </citation>
    <scope>NUCLEOTIDE SEQUENCE [LARGE SCALE GENOMIC DNA]</scope>
</reference>
<dbReference type="Gene3D" id="2.40.50.100">
    <property type="match status" value="1"/>
</dbReference>
<dbReference type="InterPro" id="IPR006143">
    <property type="entry name" value="RND_pump_MFP"/>
</dbReference>
<feature type="chain" id="PRO_5009533682" evidence="2">
    <location>
        <begin position="25"/>
        <end position="287"/>
    </location>
</feature>
<evidence type="ECO:0000259" key="4">
    <source>
        <dbReference type="Pfam" id="PF25973"/>
    </source>
</evidence>
<sequence length="287" mass="30642">MKKTILSAAAAVAGLTIFTGAAFAQVGGTGDVTIFGTSMPFKKAVISTRVAGIVEIVPDIEGVQVKSGEVIIKINKKDFDLSADVLRKQVKLSEISSSHASTESKRMTDLFGRNATSAQMRDNAVFAKDSAYASLELTRSNLRIAEKAIEDSSIIAPFDGLISKKYLNAGEYVDRGKPVVEIVNIDTIKVHFKVPEKFIGKVSVGNKIKMSLEHCSETAFIGEVYAVNPVGDSVNHSFEIVVTVNNAGHAIKAGMFVKGVLSLNAGTEKEAKAISQNTSETKKQSSN</sequence>
<evidence type="ECO:0000313" key="5">
    <source>
        <dbReference type="EMBL" id="OGM08901.1"/>
    </source>
</evidence>
<organism evidence="5 6">
    <name type="scientific">Candidatus Wallbacteria bacterium GWC2_49_35</name>
    <dbReference type="NCBI Taxonomy" id="1817813"/>
    <lineage>
        <taxon>Bacteria</taxon>
        <taxon>Candidatus Walliibacteriota</taxon>
    </lineage>
</organism>
<dbReference type="Gene3D" id="2.40.30.170">
    <property type="match status" value="1"/>
</dbReference>
<feature type="signal peptide" evidence="2">
    <location>
        <begin position="1"/>
        <end position="24"/>
    </location>
</feature>
<dbReference type="Gene3D" id="1.10.287.470">
    <property type="entry name" value="Helix hairpin bin"/>
    <property type="match status" value="1"/>
</dbReference>
<dbReference type="PANTHER" id="PTHR30469">
    <property type="entry name" value="MULTIDRUG RESISTANCE PROTEIN MDTA"/>
    <property type="match status" value="1"/>
</dbReference>
<comment type="caution">
    <text evidence="5">The sequence shown here is derived from an EMBL/GenBank/DDBJ whole genome shotgun (WGS) entry which is preliminary data.</text>
</comment>
<proteinExistence type="inferred from homology"/>
<dbReference type="SUPFAM" id="SSF111369">
    <property type="entry name" value="HlyD-like secretion proteins"/>
    <property type="match status" value="1"/>
</dbReference>
<dbReference type="GO" id="GO:0015562">
    <property type="term" value="F:efflux transmembrane transporter activity"/>
    <property type="evidence" value="ECO:0007669"/>
    <property type="project" value="TreeGrafter"/>
</dbReference>
<accession>A0A1F7X1Q0</accession>
<evidence type="ECO:0000313" key="6">
    <source>
        <dbReference type="Proteomes" id="UP000178735"/>
    </source>
</evidence>
<protein>
    <submittedName>
        <fullName evidence="5">Uncharacterized protein</fullName>
    </submittedName>
</protein>
<evidence type="ECO:0000256" key="1">
    <source>
        <dbReference type="ARBA" id="ARBA00009477"/>
    </source>
</evidence>
<dbReference type="PANTHER" id="PTHR30469:SF20">
    <property type="entry name" value="EFFLUX RND TRANSPORTER PERIPLASMIC ADAPTOR SUBUNIT"/>
    <property type="match status" value="1"/>
</dbReference>
<dbReference type="EMBL" id="MGFH01000001">
    <property type="protein sequence ID" value="OGM08901.1"/>
    <property type="molecule type" value="Genomic_DNA"/>
</dbReference>
<evidence type="ECO:0000256" key="2">
    <source>
        <dbReference type="SAM" id="SignalP"/>
    </source>
</evidence>
<dbReference type="STRING" id="1817813.A2008_00270"/>
<dbReference type="InterPro" id="IPR058792">
    <property type="entry name" value="Beta-barrel_RND_2"/>
</dbReference>
<dbReference type="InterPro" id="IPR058647">
    <property type="entry name" value="BSH_CzcB-like"/>
</dbReference>
<dbReference type="Pfam" id="PF25954">
    <property type="entry name" value="Beta-barrel_RND_2"/>
    <property type="match status" value="1"/>
</dbReference>
<feature type="domain" description="CusB-like beta-barrel" evidence="3">
    <location>
        <begin position="190"/>
        <end position="261"/>
    </location>
</feature>